<dbReference type="STRING" id="292415.Tbd_0913"/>
<dbReference type="EMBL" id="CP000116">
    <property type="protein sequence ID" value="AAZ96866.1"/>
    <property type="molecule type" value="Genomic_DNA"/>
</dbReference>
<evidence type="ECO:0000259" key="2">
    <source>
        <dbReference type="Pfam" id="PF08534"/>
    </source>
</evidence>
<dbReference type="Gene3D" id="3.40.30.10">
    <property type="entry name" value="Glutaredoxin"/>
    <property type="match status" value="1"/>
</dbReference>
<dbReference type="InterPro" id="IPR013740">
    <property type="entry name" value="Redoxin"/>
</dbReference>
<proteinExistence type="predicted"/>
<dbReference type="CDD" id="cd02966">
    <property type="entry name" value="TlpA_like_family"/>
    <property type="match status" value="1"/>
</dbReference>
<keyword evidence="4" id="KW-1185">Reference proteome</keyword>
<dbReference type="eggNOG" id="COG1225">
    <property type="taxonomic scope" value="Bacteria"/>
</dbReference>
<dbReference type="SUPFAM" id="SSF52833">
    <property type="entry name" value="Thioredoxin-like"/>
    <property type="match status" value="1"/>
</dbReference>
<dbReference type="KEGG" id="tbd:Tbd_0913"/>
<protein>
    <recommendedName>
        <fullName evidence="2">Redoxin domain-containing protein</fullName>
    </recommendedName>
</protein>
<dbReference type="RefSeq" id="WP_011311425.1">
    <property type="nucleotide sequence ID" value="NC_007404.1"/>
</dbReference>
<name>Q3SKC1_THIDA</name>
<reference evidence="3 4" key="1">
    <citation type="journal article" date="2006" name="J. Bacteriol.">
        <title>The genome sequence of the obligately chemolithoautotrophic, facultatively anaerobic bacterium Thiobacillus denitrificans.</title>
        <authorList>
            <person name="Beller H.R."/>
            <person name="Chain P.S."/>
            <person name="Letain T.E."/>
            <person name="Chakicherla A."/>
            <person name="Larimer F.W."/>
            <person name="Richardson P.M."/>
            <person name="Coleman M.A."/>
            <person name="Wood A.P."/>
            <person name="Kelly D.P."/>
        </authorList>
    </citation>
    <scope>NUCLEOTIDE SEQUENCE [LARGE SCALE GENOMIC DNA]</scope>
    <source>
        <strain evidence="3 4">ATCC 25259</strain>
    </source>
</reference>
<dbReference type="GO" id="GO:0016491">
    <property type="term" value="F:oxidoreductase activity"/>
    <property type="evidence" value="ECO:0007669"/>
    <property type="project" value="InterPro"/>
</dbReference>
<feature type="chain" id="PRO_5004228904" description="Redoxin domain-containing protein" evidence="1">
    <location>
        <begin position="37"/>
        <end position="212"/>
    </location>
</feature>
<dbReference type="AlphaFoldDB" id="Q3SKC1"/>
<keyword evidence="1" id="KW-0732">Signal</keyword>
<evidence type="ECO:0000256" key="1">
    <source>
        <dbReference type="SAM" id="SignalP"/>
    </source>
</evidence>
<organism evidence="3 4">
    <name type="scientific">Thiobacillus denitrificans (strain ATCC 25259 / T1)</name>
    <dbReference type="NCBI Taxonomy" id="292415"/>
    <lineage>
        <taxon>Bacteria</taxon>
        <taxon>Pseudomonadati</taxon>
        <taxon>Pseudomonadota</taxon>
        <taxon>Betaproteobacteria</taxon>
        <taxon>Nitrosomonadales</taxon>
        <taxon>Thiobacillaceae</taxon>
        <taxon>Thiobacillus</taxon>
    </lineage>
</organism>
<evidence type="ECO:0000313" key="3">
    <source>
        <dbReference type="EMBL" id="AAZ96866.1"/>
    </source>
</evidence>
<evidence type="ECO:0000313" key="4">
    <source>
        <dbReference type="Proteomes" id="UP000008291"/>
    </source>
</evidence>
<dbReference type="HOGENOM" id="CLU_1299246_0_0_4"/>
<dbReference type="Proteomes" id="UP000008291">
    <property type="component" value="Chromosome"/>
</dbReference>
<feature type="signal peptide" evidence="1">
    <location>
        <begin position="1"/>
        <end position="36"/>
    </location>
</feature>
<sequence>MKIRASENRASGRIKSICVSMSAAALLALPAGAALADSKDGTFPTADQVGGQVYTDPVGVGKQLPLDFDAYDMDGKKVDLADAIAGKRSMVVFFISAVPVSVEELVKIENYARSRGKGINLVFVNADTVGSALQGGPKMAVPNTVKTMHLIKKEQKLQTRQLFVAPNDALSPTGVSNRLGFRGLPTSFVVDKNGVIEKVFVGPQDWNKKGAI</sequence>
<dbReference type="InterPro" id="IPR036249">
    <property type="entry name" value="Thioredoxin-like_sf"/>
</dbReference>
<gene>
    <name evidence="3" type="ordered locus">Tbd_0913</name>
</gene>
<feature type="domain" description="Redoxin" evidence="2">
    <location>
        <begin position="60"/>
        <end position="207"/>
    </location>
</feature>
<dbReference type="Pfam" id="PF08534">
    <property type="entry name" value="Redoxin"/>
    <property type="match status" value="1"/>
</dbReference>
<accession>Q3SKC1</accession>